<evidence type="ECO:0000256" key="1">
    <source>
        <dbReference type="ARBA" id="ARBA00004921"/>
    </source>
</evidence>
<dbReference type="GO" id="GO:0006006">
    <property type="term" value="P:glucose metabolic process"/>
    <property type="evidence" value="ECO:0007669"/>
    <property type="project" value="InterPro"/>
</dbReference>
<comment type="pathway">
    <text evidence="1">Carbohydrate degradation.</text>
</comment>
<dbReference type="SUPFAM" id="SSF55347">
    <property type="entry name" value="Glyceraldehyde-3-phosphate dehydrogenase-like, C-terminal domain"/>
    <property type="match status" value="1"/>
</dbReference>
<dbReference type="Gene3D" id="3.30.360.10">
    <property type="entry name" value="Dihydrodipicolinate Reductase, domain 2"/>
    <property type="match status" value="1"/>
</dbReference>
<name>A0A1F5NS95_9BACT</name>
<dbReference type="PANTHER" id="PTHR23429">
    <property type="entry name" value="GLUCOSE-6-PHOSPHATE 1-DEHYDROGENASE G6PD"/>
    <property type="match status" value="1"/>
</dbReference>
<proteinExistence type="predicted"/>
<dbReference type="AlphaFoldDB" id="A0A1F5NS95"/>
<dbReference type="PRINTS" id="PR00079">
    <property type="entry name" value="G6PDHDRGNASE"/>
</dbReference>
<dbReference type="GO" id="GO:0004345">
    <property type="term" value="F:glucose-6-phosphate dehydrogenase activity"/>
    <property type="evidence" value="ECO:0007669"/>
    <property type="project" value="InterPro"/>
</dbReference>
<dbReference type="STRING" id="1817822.A2826_01625"/>
<keyword evidence="2" id="KW-0521">NADP</keyword>
<evidence type="ECO:0000256" key="4">
    <source>
        <dbReference type="ARBA" id="ARBA00023277"/>
    </source>
</evidence>
<keyword evidence="3" id="KW-0560">Oxidoreductase</keyword>
<dbReference type="PANTHER" id="PTHR23429:SF0">
    <property type="entry name" value="GLUCOSE-6-PHOSPHATE 1-DEHYDROGENASE"/>
    <property type="match status" value="1"/>
</dbReference>
<dbReference type="EMBL" id="MFEI01000029">
    <property type="protein sequence ID" value="OGE80517.1"/>
    <property type="molecule type" value="Genomic_DNA"/>
</dbReference>
<gene>
    <name evidence="6" type="ORF">A2826_01625</name>
</gene>
<sequence length="282" mass="32476">MVVRFANSLFEPLWNTKYIDHIEISSLYSDKVGPRAPFYDQAGALRDVVQNHILQMLALITMEEPLELKTELIRDQKLKILKSLAPISKKDLPERLVLGQYEGYSKEVGKNTRTETFAALKTYLNLPKWKGVPIYVKSGMALEKKIAEISIHYKELPKCLFRNCAANVMIFRIQPDESVFLQINNKVPGFGVELHQARLEFSYKMAYTAKLPNAYERLLLDFLQGDQRLFTRSDEIEAAWKFIDSLTKNIKTISVKKYKPGSGGPKEADALIQKDGREWWTR</sequence>
<dbReference type="Pfam" id="PF02781">
    <property type="entry name" value="G6PD_C"/>
    <property type="match status" value="1"/>
</dbReference>
<evidence type="ECO:0000256" key="2">
    <source>
        <dbReference type="ARBA" id="ARBA00022857"/>
    </source>
</evidence>
<dbReference type="GO" id="GO:0009051">
    <property type="term" value="P:pentose-phosphate shunt, oxidative branch"/>
    <property type="evidence" value="ECO:0007669"/>
    <property type="project" value="TreeGrafter"/>
</dbReference>
<organism evidence="6 7">
    <name type="scientific">Candidatus Doudnabacteria bacterium RIFCSPHIGHO2_01_FULL_43_23</name>
    <dbReference type="NCBI Taxonomy" id="1817822"/>
    <lineage>
        <taxon>Bacteria</taxon>
        <taxon>Candidatus Doudnaibacteriota</taxon>
    </lineage>
</organism>
<comment type="caution">
    <text evidence="6">The sequence shown here is derived from an EMBL/GenBank/DDBJ whole genome shotgun (WGS) entry which is preliminary data.</text>
</comment>
<dbReference type="InterPro" id="IPR001282">
    <property type="entry name" value="G6P_DH"/>
</dbReference>
<dbReference type="Proteomes" id="UP000177912">
    <property type="component" value="Unassembled WGS sequence"/>
</dbReference>
<protein>
    <recommendedName>
        <fullName evidence="5">Glucose-6-phosphate dehydrogenase C-terminal domain-containing protein</fullName>
    </recommendedName>
</protein>
<evidence type="ECO:0000313" key="6">
    <source>
        <dbReference type="EMBL" id="OGE80517.1"/>
    </source>
</evidence>
<dbReference type="GO" id="GO:0005829">
    <property type="term" value="C:cytosol"/>
    <property type="evidence" value="ECO:0007669"/>
    <property type="project" value="TreeGrafter"/>
</dbReference>
<reference evidence="6 7" key="1">
    <citation type="journal article" date="2016" name="Nat. Commun.">
        <title>Thousands of microbial genomes shed light on interconnected biogeochemical processes in an aquifer system.</title>
        <authorList>
            <person name="Anantharaman K."/>
            <person name="Brown C.T."/>
            <person name="Hug L.A."/>
            <person name="Sharon I."/>
            <person name="Castelle C.J."/>
            <person name="Probst A.J."/>
            <person name="Thomas B.C."/>
            <person name="Singh A."/>
            <person name="Wilkins M.J."/>
            <person name="Karaoz U."/>
            <person name="Brodie E.L."/>
            <person name="Williams K.H."/>
            <person name="Hubbard S.S."/>
            <person name="Banfield J.F."/>
        </authorList>
    </citation>
    <scope>NUCLEOTIDE SEQUENCE [LARGE SCALE GENOMIC DNA]</scope>
</reference>
<accession>A0A1F5NS95</accession>
<feature type="domain" description="Glucose-6-phosphate dehydrogenase C-terminal" evidence="5">
    <location>
        <begin position="1"/>
        <end position="280"/>
    </location>
</feature>
<keyword evidence="4" id="KW-0119">Carbohydrate metabolism</keyword>
<evidence type="ECO:0000259" key="5">
    <source>
        <dbReference type="Pfam" id="PF02781"/>
    </source>
</evidence>
<dbReference type="GO" id="GO:0050661">
    <property type="term" value="F:NADP binding"/>
    <property type="evidence" value="ECO:0007669"/>
    <property type="project" value="InterPro"/>
</dbReference>
<evidence type="ECO:0000256" key="3">
    <source>
        <dbReference type="ARBA" id="ARBA00023002"/>
    </source>
</evidence>
<dbReference type="InterPro" id="IPR022675">
    <property type="entry name" value="G6P_DH_C"/>
</dbReference>
<evidence type="ECO:0000313" key="7">
    <source>
        <dbReference type="Proteomes" id="UP000177912"/>
    </source>
</evidence>